<name>K0T0S1_THAOC</name>
<feature type="non-terminal residue" evidence="2">
    <location>
        <position position="1"/>
    </location>
</feature>
<organism evidence="2 3">
    <name type="scientific">Thalassiosira oceanica</name>
    <name type="common">Marine diatom</name>
    <dbReference type="NCBI Taxonomy" id="159749"/>
    <lineage>
        <taxon>Eukaryota</taxon>
        <taxon>Sar</taxon>
        <taxon>Stramenopiles</taxon>
        <taxon>Ochrophyta</taxon>
        <taxon>Bacillariophyta</taxon>
        <taxon>Coscinodiscophyceae</taxon>
        <taxon>Thalassiosirophycidae</taxon>
        <taxon>Thalassiosirales</taxon>
        <taxon>Thalassiosiraceae</taxon>
        <taxon>Thalassiosira</taxon>
    </lineage>
</organism>
<proteinExistence type="predicted"/>
<feature type="compositionally biased region" description="Basic residues" evidence="1">
    <location>
        <begin position="410"/>
        <end position="426"/>
    </location>
</feature>
<reference evidence="2 3" key="1">
    <citation type="journal article" date="2012" name="Genome Biol.">
        <title>Genome and low-iron response of an oceanic diatom adapted to chronic iron limitation.</title>
        <authorList>
            <person name="Lommer M."/>
            <person name="Specht M."/>
            <person name="Roy A.S."/>
            <person name="Kraemer L."/>
            <person name="Andreson R."/>
            <person name="Gutowska M.A."/>
            <person name="Wolf J."/>
            <person name="Bergner S.V."/>
            <person name="Schilhabel M.B."/>
            <person name="Klostermeier U.C."/>
            <person name="Beiko R.G."/>
            <person name="Rosenstiel P."/>
            <person name="Hippler M."/>
            <person name="Laroche J."/>
        </authorList>
    </citation>
    <scope>NUCLEOTIDE SEQUENCE [LARGE SCALE GENOMIC DNA]</scope>
    <source>
        <strain evidence="2 3">CCMP1005</strain>
    </source>
</reference>
<gene>
    <name evidence="2" type="ORF">THAOC_12147</name>
</gene>
<protein>
    <submittedName>
        <fullName evidence="2">Uncharacterized protein</fullName>
    </submittedName>
</protein>
<evidence type="ECO:0000313" key="2">
    <source>
        <dbReference type="EMBL" id="EJK66886.1"/>
    </source>
</evidence>
<evidence type="ECO:0000256" key="1">
    <source>
        <dbReference type="SAM" id="MobiDB-lite"/>
    </source>
</evidence>
<feature type="compositionally biased region" description="Polar residues" evidence="1">
    <location>
        <begin position="433"/>
        <end position="454"/>
    </location>
</feature>
<evidence type="ECO:0000313" key="3">
    <source>
        <dbReference type="Proteomes" id="UP000266841"/>
    </source>
</evidence>
<dbReference type="OrthoDB" id="44378at2759"/>
<comment type="caution">
    <text evidence="2">The sequence shown here is derived from an EMBL/GenBank/DDBJ whole genome shotgun (WGS) entry which is preliminary data.</text>
</comment>
<feature type="region of interest" description="Disordered" evidence="1">
    <location>
        <begin position="401"/>
        <end position="454"/>
    </location>
</feature>
<accession>K0T0S1</accession>
<dbReference type="AlphaFoldDB" id="K0T0S1"/>
<dbReference type="Proteomes" id="UP000266841">
    <property type="component" value="Unassembled WGS sequence"/>
</dbReference>
<keyword evidence="3" id="KW-1185">Reference proteome</keyword>
<sequence>EFKAVIILNFFEELPLQRPWRNLLLGRAGSDFEAKFTVIGTHLKLLYTAITRCIERLFFVETKGSVAGDAAIRRLTTTSVKHLGEECRALATRSNVHDIDAMIMTKDEFLAEGLSSAEIAESDRANLDKMLTSLNRAIFYFEKAGNTLYASKARAHRSSVHFRLEIRSQTQNTTLNTNDGWITETKGAKLMENLVKEGLLHELTHVFFSTTAAQPPLPRVSFRTPVPTRPPPNLLPTPASLAAAARRELTGAAPQHPHFLVQNTATMMIEPQLAATVYRTTLFMSRTMVTASSSEGYSRQDYDLPTTSSNVAGFRCGSPSRSGNVRTDGHGHVFEGEVQHDPPTAALSDNAGLPIFLPREVREISNDDEDYNDEHELRNRTNNLIERYNRMMSNLCRSTLSTNTDDVARSRGHGRNRRRKIRRKPRRADEASPWTSQASNVNEQDSSSGARRRR</sequence>
<dbReference type="EMBL" id="AGNL01014074">
    <property type="protein sequence ID" value="EJK66886.1"/>
    <property type="molecule type" value="Genomic_DNA"/>
</dbReference>